<keyword evidence="1" id="KW-0472">Membrane</keyword>
<dbReference type="PANTHER" id="PTHR43229:SF6">
    <property type="entry name" value="ABC-TYPE MULTIDRUG TRANSPORT SYSTEM, PERMEASE COMPONENT"/>
    <property type="match status" value="1"/>
</dbReference>
<dbReference type="EMBL" id="CP001098">
    <property type="protein sequence ID" value="ACL68796.1"/>
    <property type="molecule type" value="Genomic_DNA"/>
</dbReference>
<accession>B8D042</accession>
<dbReference type="HOGENOM" id="CLU_090939_0_0_9"/>
<feature type="transmembrane region" description="Helical" evidence="1">
    <location>
        <begin position="230"/>
        <end position="251"/>
    </location>
</feature>
<feature type="transmembrane region" description="Helical" evidence="1">
    <location>
        <begin position="182"/>
        <end position="202"/>
    </location>
</feature>
<protein>
    <submittedName>
        <fullName evidence="2">ABC-2 type transporter</fullName>
    </submittedName>
</protein>
<dbReference type="Proteomes" id="UP000000719">
    <property type="component" value="Chromosome"/>
</dbReference>
<dbReference type="eggNOG" id="COG1511">
    <property type="taxonomic scope" value="Bacteria"/>
</dbReference>
<keyword evidence="3" id="KW-1185">Reference proteome</keyword>
<dbReference type="KEGG" id="hor:Hore_00350"/>
<organism evidence="2 3">
    <name type="scientific">Halothermothrix orenii (strain H 168 / OCM 544 / DSM 9562)</name>
    <dbReference type="NCBI Taxonomy" id="373903"/>
    <lineage>
        <taxon>Bacteria</taxon>
        <taxon>Bacillati</taxon>
        <taxon>Bacillota</taxon>
        <taxon>Clostridia</taxon>
        <taxon>Halanaerobiales</taxon>
        <taxon>Halothermotrichaceae</taxon>
        <taxon>Halothermothrix</taxon>
    </lineage>
</organism>
<dbReference type="STRING" id="373903.Hore_00350"/>
<dbReference type="InterPro" id="IPR051784">
    <property type="entry name" value="Nod_factor_ABC_transporter"/>
</dbReference>
<dbReference type="PANTHER" id="PTHR43229">
    <property type="entry name" value="NODULATION PROTEIN J"/>
    <property type="match status" value="1"/>
</dbReference>
<feature type="transmembrane region" description="Helical" evidence="1">
    <location>
        <begin position="72"/>
        <end position="90"/>
    </location>
</feature>
<evidence type="ECO:0000313" key="3">
    <source>
        <dbReference type="Proteomes" id="UP000000719"/>
    </source>
</evidence>
<evidence type="ECO:0000256" key="1">
    <source>
        <dbReference type="SAM" id="Phobius"/>
    </source>
</evidence>
<gene>
    <name evidence="2" type="ordered locus">Hore_00350</name>
</gene>
<sequence>MGWYQMFYKIKNTLFIIKAEIIRYLQETFSYRVGIISDIIVLSILYLSLIFLNTGTKLGLYYQTGDSPSLLLLGYIFWSYSISAISRISSEIRTEQVKGTLQQKFMAIIPFNFILIGTILSNLMINSIVAIAIIIISKIIAGVNIIFTWPSFIALLITLAGMYGIALIFGAITLRVKKIGQLVFITQVILLFISDTMTKTYISESLGKIIPLSAGIDLARKAVGGLNVNIIDWSILITVSTLWLVVGIYAFKKSQKYVKKHGLLNTY</sequence>
<keyword evidence="1" id="KW-0812">Transmembrane</keyword>
<dbReference type="AlphaFoldDB" id="B8D042"/>
<keyword evidence="1" id="KW-1133">Transmembrane helix</keyword>
<proteinExistence type="predicted"/>
<feature type="transmembrane region" description="Helical" evidence="1">
    <location>
        <begin position="33"/>
        <end position="52"/>
    </location>
</feature>
<feature type="transmembrane region" description="Helical" evidence="1">
    <location>
        <begin position="111"/>
        <end position="140"/>
    </location>
</feature>
<reference evidence="2 3" key="1">
    <citation type="journal article" date="2009" name="PLoS ONE">
        <title>Genome analysis of the anaerobic thermohalophilic bacterium Halothermothrix orenii.</title>
        <authorList>
            <person name="Mavromatis K."/>
            <person name="Ivanova N."/>
            <person name="Anderson I."/>
            <person name="Lykidis A."/>
            <person name="Hooper S.D."/>
            <person name="Sun H."/>
            <person name="Kunin V."/>
            <person name="Lapidus A."/>
            <person name="Hugenholtz P."/>
            <person name="Patel B."/>
            <person name="Kyrpides N.C."/>
        </authorList>
    </citation>
    <scope>NUCLEOTIDE SEQUENCE [LARGE SCALE GENOMIC DNA]</scope>
    <source>
        <strain evidence="3">H 168 / OCM 544 / DSM 9562</strain>
    </source>
</reference>
<name>B8D042_HALOH</name>
<feature type="transmembrane region" description="Helical" evidence="1">
    <location>
        <begin position="146"/>
        <end position="170"/>
    </location>
</feature>
<evidence type="ECO:0000313" key="2">
    <source>
        <dbReference type="EMBL" id="ACL68796.1"/>
    </source>
</evidence>